<proteinExistence type="predicted"/>
<dbReference type="EMBL" id="LAYZ01000026">
    <property type="protein sequence ID" value="KKK32940.1"/>
    <property type="molecule type" value="Genomic_DNA"/>
</dbReference>
<keyword evidence="4" id="KW-1185">Reference proteome</keyword>
<dbReference type="Gene3D" id="3.40.50.1110">
    <property type="entry name" value="SGNH hydrolase"/>
    <property type="match status" value="1"/>
</dbReference>
<dbReference type="PATRIC" id="fig|1432562.3.peg.2593"/>
<dbReference type="STRING" id="1432562.WN59_12920"/>
<organism evidence="3 4">
    <name type="scientific">Salinicoccus sediminis</name>
    <dbReference type="NCBI Taxonomy" id="1432562"/>
    <lineage>
        <taxon>Bacteria</taxon>
        <taxon>Bacillati</taxon>
        <taxon>Bacillota</taxon>
        <taxon>Bacilli</taxon>
        <taxon>Bacillales</taxon>
        <taxon>Staphylococcaceae</taxon>
        <taxon>Salinicoccus</taxon>
    </lineage>
</organism>
<dbReference type="AlphaFoldDB" id="A0A0M2SK39"/>
<dbReference type="InterPro" id="IPR013830">
    <property type="entry name" value="SGNH_hydro"/>
</dbReference>
<dbReference type="PANTHER" id="PTHR30383">
    <property type="entry name" value="THIOESTERASE 1/PROTEASE 1/LYSOPHOSPHOLIPASE L1"/>
    <property type="match status" value="1"/>
</dbReference>
<reference evidence="3 4" key="1">
    <citation type="submission" date="2015-04" db="EMBL/GenBank/DDBJ databases">
        <title>Taxonomic description and genome sequence of Salinicoccus sediminis sp. nov., a novel hyper halotolerant bacterium isolated from marine sediment.</title>
        <authorList>
            <person name="Mathan Kumar R."/>
            <person name="Kaur G."/>
            <person name="Kumar N."/>
            <person name="Kumar A."/>
            <person name="Singh N.K."/>
            <person name="Kaur N."/>
            <person name="Mayilraj S."/>
        </authorList>
    </citation>
    <scope>NUCLEOTIDE SEQUENCE [LARGE SCALE GENOMIC DNA]</scope>
    <source>
        <strain evidence="3 4">SV-16</strain>
    </source>
</reference>
<sequence>MDRKVFKWILTGASAAIILAAAIYFTAGYFRSPAPGAGSTSEGDHDDIKVAAVGDSTTYGLLINNRSENAYPAKLDSLLGGGYWVGNFGANNYAAMKSADFPYDVTEEYQNSLDFNPDITVIMLGTNDSKSTNWNGREQFREEYSELVDTYAEHNPDTEIYLATPPAAFNEADRPGDINNENIDKITEIIKEVSAEKDAGLIDINQHTEERRDWFQLDGVHPNADGAEGIAREVEKNITD</sequence>
<dbReference type="InterPro" id="IPR051532">
    <property type="entry name" value="Ester_Hydrolysis_Enzymes"/>
</dbReference>
<dbReference type="SUPFAM" id="SSF52266">
    <property type="entry name" value="SGNH hydrolase"/>
    <property type="match status" value="1"/>
</dbReference>
<dbReference type="Pfam" id="PF13472">
    <property type="entry name" value="Lipase_GDSL_2"/>
    <property type="match status" value="1"/>
</dbReference>
<gene>
    <name evidence="3" type="ORF">WN59_12920</name>
</gene>
<protein>
    <recommendedName>
        <fullName evidence="2">SGNH hydrolase-type esterase domain-containing protein</fullName>
    </recommendedName>
</protein>
<evidence type="ECO:0000313" key="3">
    <source>
        <dbReference type="EMBL" id="KKK32940.1"/>
    </source>
</evidence>
<dbReference type="Proteomes" id="UP000034287">
    <property type="component" value="Unassembled WGS sequence"/>
</dbReference>
<evidence type="ECO:0000259" key="2">
    <source>
        <dbReference type="Pfam" id="PF13472"/>
    </source>
</evidence>
<keyword evidence="1" id="KW-0812">Transmembrane</keyword>
<feature type="transmembrane region" description="Helical" evidence="1">
    <location>
        <begin position="6"/>
        <end position="25"/>
    </location>
</feature>
<keyword evidence="1" id="KW-0472">Membrane</keyword>
<evidence type="ECO:0000313" key="4">
    <source>
        <dbReference type="Proteomes" id="UP000034287"/>
    </source>
</evidence>
<accession>A0A0M2SK39</accession>
<comment type="caution">
    <text evidence="3">The sequence shown here is derived from an EMBL/GenBank/DDBJ whole genome shotgun (WGS) entry which is preliminary data.</text>
</comment>
<feature type="domain" description="SGNH hydrolase-type esterase" evidence="2">
    <location>
        <begin position="52"/>
        <end position="227"/>
    </location>
</feature>
<dbReference type="RefSeq" id="WP_046580763.1">
    <property type="nucleotide sequence ID" value="NZ_LAYZ01000026.1"/>
</dbReference>
<dbReference type="InterPro" id="IPR036514">
    <property type="entry name" value="SGNH_hydro_sf"/>
</dbReference>
<name>A0A0M2SK39_9STAP</name>
<keyword evidence="1" id="KW-1133">Transmembrane helix</keyword>
<evidence type="ECO:0000256" key="1">
    <source>
        <dbReference type="SAM" id="Phobius"/>
    </source>
</evidence>
<dbReference type="OrthoDB" id="8727830at2"/>